<dbReference type="Proteomes" id="UP001519460">
    <property type="component" value="Unassembled WGS sequence"/>
</dbReference>
<dbReference type="AlphaFoldDB" id="A0ABD0LGX2"/>
<sequence>MDTFFFFHLRRKTFHVLKSDEENRNLVGGKNMITLYNQTHFVLLIRIVKSKRSDQICLHSQKYRILYDLEVLEDQRTAGHPACPGMPETNRATRHRLKEDKPCNAGIRSPRLLTEASVREISWMDCIISLSKRYSQLQVE</sequence>
<name>A0ABD0LGX2_9CAEN</name>
<evidence type="ECO:0000313" key="1">
    <source>
        <dbReference type="EMBL" id="KAK7498312.1"/>
    </source>
</evidence>
<protein>
    <submittedName>
        <fullName evidence="1">Uncharacterized protein</fullName>
    </submittedName>
</protein>
<organism evidence="1 2">
    <name type="scientific">Batillaria attramentaria</name>
    <dbReference type="NCBI Taxonomy" id="370345"/>
    <lineage>
        <taxon>Eukaryota</taxon>
        <taxon>Metazoa</taxon>
        <taxon>Spiralia</taxon>
        <taxon>Lophotrochozoa</taxon>
        <taxon>Mollusca</taxon>
        <taxon>Gastropoda</taxon>
        <taxon>Caenogastropoda</taxon>
        <taxon>Sorbeoconcha</taxon>
        <taxon>Cerithioidea</taxon>
        <taxon>Batillariidae</taxon>
        <taxon>Batillaria</taxon>
    </lineage>
</organism>
<dbReference type="EMBL" id="JACVVK020000052">
    <property type="protein sequence ID" value="KAK7498312.1"/>
    <property type="molecule type" value="Genomic_DNA"/>
</dbReference>
<reference evidence="1 2" key="1">
    <citation type="journal article" date="2023" name="Sci. Data">
        <title>Genome assembly of the Korean intertidal mud-creeper Batillaria attramentaria.</title>
        <authorList>
            <person name="Patra A.K."/>
            <person name="Ho P.T."/>
            <person name="Jun S."/>
            <person name="Lee S.J."/>
            <person name="Kim Y."/>
            <person name="Won Y.J."/>
        </authorList>
    </citation>
    <scope>NUCLEOTIDE SEQUENCE [LARGE SCALE GENOMIC DNA]</scope>
    <source>
        <strain evidence="1">Wonlab-2016</strain>
    </source>
</reference>
<proteinExistence type="predicted"/>
<gene>
    <name evidence="1" type="ORF">BaRGS_00010572</name>
</gene>
<evidence type="ECO:0000313" key="2">
    <source>
        <dbReference type="Proteomes" id="UP001519460"/>
    </source>
</evidence>
<accession>A0ABD0LGX2</accession>
<keyword evidence="2" id="KW-1185">Reference proteome</keyword>
<comment type="caution">
    <text evidence="1">The sequence shown here is derived from an EMBL/GenBank/DDBJ whole genome shotgun (WGS) entry which is preliminary data.</text>
</comment>